<feature type="region of interest" description="Disordered" evidence="1">
    <location>
        <begin position="388"/>
        <end position="454"/>
    </location>
</feature>
<feature type="region of interest" description="Disordered" evidence="1">
    <location>
        <begin position="747"/>
        <end position="798"/>
    </location>
</feature>
<proteinExistence type="predicted"/>
<dbReference type="STRING" id="1230097.A0A423WXA1"/>
<feature type="compositionally biased region" description="Polar residues" evidence="1">
    <location>
        <begin position="643"/>
        <end position="652"/>
    </location>
</feature>
<gene>
    <name evidence="2" type="ORF">VPNG_06948</name>
</gene>
<dbReference type="EMBL" id="LKEB01000035">
    <property type="protein sequence ID" value="ROW08135.1"/>
    <property type="molecule type" value="Genomic_DNA"/>
</dbReference>
<dbReference type="Pfam" id="PF09495">
    <property type="entry name" value="DUF2462"/>
    <property type="match status" value="1"/>
</dbReference>
<feature type="compositionally biased region" description="Polar residues" evidence="1">
    <location>
        <begin position="513"/>
        <end position="529"/>
    </location>
</feature>
<protein>
    <submittedName>
        <fullName evidence="2">Uncharacterized protein</fullName>
    </submittedName>
</protein>
<feature type="region of interest" description="Disordered" evidence="1">
    <location>
        <begin position="637"/>
        <end position="670"/>
    </location>
</feature>
<reference evidence="2 3" key="1">
    <citation type="submission" date="2015-09" db="EMBL/GenBank/DDBJ databases">
        <title>Host preference determinants of Valsa canker pathogens revealed by comparative genomics.</title>
        <authorList>
            <person name="Yin Z."/>
            <person name="Huang L."/>
        </authorList>
    </citation>
    <scope>NUCLEOTIDE SEQUENCE [LARGE SCALE GENOMIC DNA]</scope>
    <source>
        <strain evidence="2 3">SXYLt</strain>
    </source>
</reference>
<feature type="compositionally biased region" description="Basic and acidic residues" evidence="1">
    <location>
        <begin position="548"/>
        <end position="564"/>
    </location>
</feature>
<dbReference type="InParanoid" id="A0A423WXA1"/>
<feature type="region of interest" description="Disordered" evidence="1">
    <location>
        <begin position="503"/>
        <end position="624"/>
    </location>
</feature>
<dbReference type="AlphaFoldDB" id="A0A423WXA1"/>
<feature type="compositionally biased region" description="Basic residues" evidence="1">
    <location>
        <begin position="599"/>
        <end position="608"/>
    </location>
</feature>
<accession>A0A423WXA1</accession>
<dbReference type="OrthoDB" id="5327538at2759"/>
<feature type="compositionally biased region" description="Pro residues" evidence="1">
    <location>
        <begin position="411"/>
        <end position="423"/>
    </location>
</feature>
<feature type="compositionally biased region" description="Polar residues" evidence="1">
    <location>
        <begin position="426"/>
        <end position="438"/>
    </location>
</feature>
<evidence type="ECO:0000313" key="3">
    <source>
        <dbReference type="Proteomes" id="UP000285146"/>
    </source>
</evidence>
<feature type="compositionally biased region" description="Basic residues" evidence="1">
    <location>
        <begin position="533"/>
        <end position="547"/>
    </location>
</feature>
<feature type="region of interest" description="Disordered" evidence="1">
    <location>
        <begin position="881"/>
        <end position="903"/>
    </location>
</feature>
<keyword evidence="3" id="KW-1185">Reference proteome</keyword>
<feature type="compositionally biased region" description="Low complexity" evidence="1">
    <location>
        <begin position="768"/>
        <end position="778"/>
    </location>
</feature>
<comment type="caution">
    <text evidence="2">The sequence shown here is derived from an EMBL/GenBank/DDBJ whole genome shotgun (WGS) entry which is preliminary data.</text>
</comment>
<dbReference type="Proteomes" id="UP000285146">
    <property type="component" value="Unassembled WGS sequence"/>
</dbReference>
<feature type="compositionally biased region" description="Gly residues" evidence="1">
    <location>
        <begin position="779"/>
        <end position="789"/>
    </location>
</feature>
<sequence length="903" mass="100506">MATENNPFYAIWAKESIREQLFNNLSKADISSVRLANSACCNLVTHRLFQRVHLSFTPNSFTKQSRVTALSRIGHHIEHLTFYFPHSDVTFLPPLIHPQSGSELCYLYTPHTSMTSTLTRPKYGTSELGDILTQQYPPLFHAATNVPSFINAIKNVPNLRHLTIKTPGQDARERYRRDIVDYALISLRIAIERTAGLTKLTKLSLSGVHPAAFLYLRYEGGPGFGCTPGAARRWRQIRKLSVSVEAWDFYGPCDPGLDQLRLIDDYLRNFSDTVEKVSFTWIGNKGPCPLALAEDPLFDTPRDGRKLFKEITSPMSPLPPPPGVRRPIHFRKLKYLQVRNASMCQTQLRKLVESHKQTVKEFDFENVVLINGGNWNEALAPLMVPTESVKGGRSRTDTWSRYSIGIGNEPPRTPPPRTPPPPYGSFKTTGPRRSSTLTQEDEMEVRHPSPAVEAAGKDLQDEIEGLENYVGLSQTTSGSVHSPWDEKDEIIFSLHSQIGEELEDPMESVDPLDTTTPATSLASITTDEGLSTKLKKNRRKRQRKPWHPKREDGDHGNHSEENDNHTPQPHSQEPLKEKNSLVNFLHHKRSTSSANSQKRERHLLRRTRQSSDPGTYASWQILDPNTYEVQPQEDMGLDDETLRSNNDSTTKQSRPRSPSHPLPSPPLNISFPLPAEQLPVLLQPAVYNPKASTASIPILLPASNASIHSGEEMQRRFAEDAEARATALQKARDAVLRKMGRHNAANALNTVDEGPRLEEHPALQPTPGFGQSQQQRSGGSSGGGGGGSAGHTSDGGSRVHLRIRELLGGRDNRETYQSIEGSTIKMKAKPTATKQKVKGDRVKKAKASMKADKLQKKYTAGMVSKTEKLLGERAGHLELIGKGKKAKKDSKEAKIKGGSRKFG</sequence>
<organism evidence="2 3">
    <name type="scientific">Cytospora leucostoma</name>
    <dbReference type="NCBI Taxonomy" id="1230097"/>
    <lineage>
        <taxon>Eukaryota</taxon>
        <taxon>Fungi</taxon>
        <taxon>Dikarya</taxon>
        <taxon>Ascomycota</taxon>
        <taxon>Pezizomycotina</taxon>
        <taxon>Sordariomycetes</taxon>
        <taxon>Sordariomycetidae</taxon>
        <taxon>Diaporthales</taxon>
        <taxon>Cytosporaceae</taxon>
        <taxon>Cytospora</taxon>
    </lineage>
</organism>
<evidence type="ECO:0000313" key="2">
    <source>
        <dbReference type="EMBL" id="ROW08135.1"/>
    </source>
</evidence>
<dbReference type="InterPro" id="IPR019034">
    <property type="entry name" value="UPF0390"/>
</dbReference>
<name>A0A423WXA1_9PEZI</name>
<evidence type="ECO:0000256" key="1">
    <source>
        <dbReference type="SAM" id="MobiDB-lite"/>
    </source>
</evidence>